<dbReference type="EMBL" id="AP025314">
    <property type="protein sequence ID" value="BDD09872.1"/>
    <property type="molecule type" value="Genomic_DNA"/>
</dbReference>
<proteinExistence type="predicted"/>
<sequence>MRLNINKIKEAGRLELLAKQMVEGFITGLHKSPYHGFSVEFAEHRLYNPGESTRHIDWKVFARTDKLFVKKFEEETNLRCVLVLDNSSSMHYPNQGASKIDISVTLAAALAFLLNRQRDAVGLACFSDKLDVHTEVKSSSTHLHKLFSVFNGMLEESEGKRNTAIAETLHRIATKIHKRSLVIIFSDMFDNEKNTDQIFAALQHLKHSQHEILIFHVTDKSTELDFEFSERPHRFIDIETGEKIDLNPSQIKREYQGAMKKFNEDLRIKCGQSKIDLVPVDINDDFDKVLGAYLAKRAKMS</sequence>
<keyword evidence="3" id="KW-1185">Reference proteome</keyword>
<dbReference type="KEGG" id="fax:FUAX_23040"/>
<feature type="domain" description="DUF58" evidence="1">
    <location>
        <begin position="43"/>
        <end position="261"/>
    </location>
</feature>
<dbReference type="RefSeq" id="WP_338391457.1">
    <property type="nucleotide sequence ID" value="NZ_AP025314.1"/>
</dbReference>
<reference evidence="2 3" key="1">
    <citation type="submission" date="2021-12" db="EMBL/GenBank/DDBJ databases">
        <title>Genome sequencing of bacteria with rrn-lacking chromosome and rrn-plasmid.</title>
        <authorList>
            <person name="Anda M."/>
            <person name="Iwasaki W."/>
        </authorList>
    </citation>
    <scope>NUCLEOTIDE SEQUENCE [LARGE SCALE GENOMIC DNA]</scope>
    <source>
        <strain evidence="2 3">DSM 100852</strain>
    </source>
</reference>
<gene>
    <name evidence="2" type="ORF">FUAX_23040</name>
</gene>
<dbReference type="AlphaFoldDB" id="A0AAU9CSD2"/>
<dbReference type="Gene3D" id="3.40.50.410">
    <property type="entry name" value="von Willebrand factor, type A domain"/>
    <property type="match status" value="1"/>
</dbReference>
<name>A0AAU9CSD2_9BACT</name>
<protein>
    <recommendedName>
        <fullName evidence="1">DUF58 domain-containing protein</fullName>
    </recommendedName>
</protein>
<dbReference type="SUPFAM" id="SSF53300">
    <property type="entry name" value="vWA-like"/>
    <property type="match status" value="1"/>
</dbReference>
<dbReference type="Pfam" id="PF01882">
    <property type="entry name" value="DUF58"/>
    <property type="match status" value="1"/>
</dbReference>
<dbReference type="Proteomes" id="UP001348817">
    <property type="component" value="Chromosome"/>
</dbReference>
<organism evidence="2 3">
    <name type="scientific">Fulvitalea axinellae</name>
    <dbReference type="NCBI Taxonomy" id="1182444"/>
    <lineage>
        <taxon>Bacteria</taxon>
        <taxon>Pseudomonadati</taxon>
        <taxon>Bacteroidota</taxon>
        <taxon>Cytophagia</taxon>
        <taxon>Cytophagales</taxon>
        <taxon>Persicobacteraceae</taxon>
        <taxon>Fulvitalea</taxon>
    </lineage>
</organism>
<evidence type="ECO:0000313" key="2">
    <source>
        <dbReference type="EMBL" id="BDD09872.1"/>
    </source>
</evidence>
<dbReference type="InterPro" id="IPR002881">
    <property type="entry name" value="DUF58"/>
</dbReference>
<accession>A0AAU9CSD2</accession>
<evidence type="ECO:0000259" key="1">
    <source>
        <dbReference type="Pfam" id="PF01882"/>
    </source>
</evidence>
<dbReference type="InterPro" id="IPR036465">
    <property type="entry name" value="vWFA_dom_sf"/>
</dbReference>
<evidence type="ECO:0000313" key="3">
    <source>
        <dbReference type="Proteomes" id="UP001348817"/>
    </source>
</evidence>
<dbReference type="PANTHER" id="PTHR33608">
    <property type="entry name" value="BLL2464 PROTEIN"/>
    <property type="match status" value="1"/>
</dbReference>
<dbReference type="PANTHER" id="PTHR33608:SF7">
    <property type="entry name" value="DUF58 DOMAIN-CONTAINING PROTEIN"/>
    <property type="match status" value="1"/>
</dbReference>